<dbReference type="PANTHER" id="PTHR33607">
    <property type="entry name" value="ENDONUCLEASE-1"/>
    <property type="match status" value="1"/>
</dbReference>
<name>A0A5C6ZZZ9_9FLAO</name>
<dbReference type="PANTHER" id="PTHR33607:SF2">
    <property type="entry name" value="ENDONUCLEASE-1"/>
    <property type="match status" value="1"/>
</dbReference>
<dbReference type="RefSeq" id="WP_146928382.1">
    <property type="nucleotide sequence ID" value="NZ_CBCSHZ010000002.1"/>
</dbReference>
<evidence type="ECO:0000256" key="1">
    <source>
        <dbReference type="ARBA" id="ARBA00006429"/>
    </source>
</evidence>
<dbReference type="Pfam" id="PF04231">
    <property type="entry name" value="Endonuclease_1"/>
    <property type="match status" value="1"/>
</dbReference>
<dbReference type="GO" id="GO:0016787">
    <property type="term" value="F:hydrolase activity"/>
    <property type="evidence" value="ECO:0007669"/>
    <property type="project" value="UniProtKB-KW"/>
</dbReference>
<dbReference type="AlphaFoldDB" id="A0A5C6ZZZ9"/>
<accession>A0A5C6ZZZ9</accession>
<dbReference type="PROSITE" id="PS51257">
    <property type="entry name" value="PROKAR_LIPOPROTEIN"/>
    <property type="match status" value="1"/>
</dbReference>
<dbReference type="OrthoDB" id="9805017at2"/>
<sequence>MKNFIYFFLVLFIVSCSTDDGGGTKPVEPTPPVLQDKPVAVNDSAETKEDEELVISGLLDNDTVVSGSRITSTDTETSKGGSVTDNRNGSYTYVPASDFVGEDTFTYKLCDQSSNCSTGTVTITVKDAGSPVAQNDEASTVTSVPITINNLAANDDITDEAKITSVDDSNSSGSVVLNSNGSVSYTPGNGFQGQDSFTYSLCDDDEEATCSTATVTVNILEPVAFNIPNEVKEYYKELPITTDGDLNFNFVSNHTIDNHTTILSYGARHEFLYNADADLANPDNVILMYTGESRYYEEYTSGTNSYSPQTFNTEHIFPQSKLSTEDAVTDLHHLRSTDADINSLRSNYPFVDGSGTFELVNDSEWFPGDEWKGDVARMLLYLNVRYGEEFVKVGGLELFLKWNKEDPVSAFELQRNNVIYAAQGNRNIFIDNPYIATLIWGGDPAENKWE</sequence>
<dbReference type="Pfam" id="PF17963">
    <property type="entry name" value="Big_9"/>
    <property type="match status" value="2"/>
</dbReference>
<keyword evidence="3" id="KW-0378">Hydrolase</keyword>
<evidence type="ECO:0000256" key="2">
    <source>
        <dbReference type="ARBA" id="ARBA00022722"/>
    </source>
</evidence>
<keyword evidence="2" id="KW-0540">Nuclease</keyword>
<comment type="caution">
    <text evidence="4">The sequence shown here is derived from an EMBL/GenBank/DDBJ whole genome shotgun (WGS) entry which is preliminary data.</text>
</comment>
<proteinExistence type="inferred from homology"/>
<dbReference type="Proteomes" id="UP000321367">
    <property type="component" value="Unassembled WGS sequence"/>
</dbReference>
<evidence type="ECO:0000313" key="5">
    <source>
        <dbReference type="Proteomes" id="UP000321367"/>
    </source>
</evidence>
<dbReference type="InterPro" id="IPR007346">
    <property type="entry name" value="Endonuclease-I"/>
</dbReference>
<organism evidence="4 5">
    <name type="scientific">Gillisia hiemivivida</name>
    <dbReference type="NCBI Taxonomy" id="291190"/>
    <lineage>
        <taxon>Bacteria</taxon>
        <taxon>Pseudomonadati</taxon>
        <taxon>Bacteroidota</taxon>
        <taxon>Flavobacteriia</taxon>
        <taxon>Flavobacteriales</taxon>
        <taxon>Flavobacteriaceae</taxon>
        <taxon>Gillisia</taxon>
    </lineage>
</organism>
<reference evidence="4 5" key="1">
    <citation type="submission" date="2019-08" db="EMBL/GenBank/DDBJ databases">
        <title>Genome sequence of Gillisia hiemivivida IC154 (type strain).</title>
        <authorList>
            <person name="Bowman J.P."/>
        </authorList>
    </citation>
    <scope>NUCLEOTIDE SEQUENCE [LARGE SCALE GENOMIC DNA]</scope>
    <source>
        <strain evidence="4 5">IC154</strain>
    </source>
</reference>
<dbReference type="EMBL" id="VORY01000001">
    <property type="protein sequence ID" value="TXD95650.1"/>
    <property type="molecule type" value="Genomic_DNA"/>
</dbReference>
<dbReference type="InterPro" id="IPR044925">
    <property type="entry name" value="His-Me_finger_sf"/>
</dbReference>
<evidence type="ECO:0000256" key="3">
    <source>
        <dbReference type="ARBA" id="ARBA00022801"/>
    </source>
</evidence>
<dbReference type="SUPFAM" id="SSF54060">
    <property type="entry name" value="His-Me finger endonucleases"/>
    <property type="match status" value="1"/>
</dbReference>
<dbReference type="GO" id="GO:0004518">
    <property type="term" value="F:nuclease activity"/>
    <property type="evidence" value="ECO:0007669"/>
    <property type="project" value="UniProtKB-KW"/>
</dbReference>
<evidence type="ECO:0000313" key="4">
    <source>
        <dbReference type="EMBL" id="TXD95650.1"/>
    </source>
</evidence>
<comment type="similarity">
    <text evidence="1">Belongs to the EndA/NucM nuclease family.</text>
</comment>
<dbReference type="NCBIfam" id="NF012211">
    <property type="entry name" value="tand_rpt_95"/>
    <property type="match status" value="2"/>
</dbReference>
<keyword evidence="5" id="KW-1185">Reference proteome</keyword>
<dbReference type="Gene3D" id="2.60.40.2810">
    <property type="match status" value="2"/>
</dbReference>
<protein>
    <submittedName>
        <fullName evidence="4">Tandem-95 repeat protein</fullName>
    </submittedName>
</protein>
<gene>
    <name evidence="4" type="ORF">ES724_01045</name>
</gene>